<feature type="compositionally biased region" description="Basic and acidic residues" evidence="1">
    <location>
        <begin position="49"/>
        <end position="68"/>
    </location>
</feature>
<keyword evidence="3" id="KW-1185">Reference proteome</keyword>
<gene>
    <name evidence="2" type="ORF">L798_01419</name>
</gene>
<sequence length="92" mass="9893">MIVETQCEIYAKELSKDTDDDEDDDDDDADESGSVEEIEPKSGDNTQTEADKLTSDLEKLTVDEKGTSDSDNVAGKSDTSEVGNQTEPTAAD</sequence>
<evidence type="ECO:0000313" key="2">
    <source>
        <dbReference type="EMBL" id="KDR22425.1"/>
    </source>
</evidence>
<name>A0A067RP75_ZOONE</name>
<evidence type="ECO:0000256" key="1">
    <source>
        <dbReference type="SAM" id="MobiDB-lite"/>
    </source>
</evidence>
<reference evidence="2 3" key="1">
    <citation type="journal article" date="2014" name="Nat. Commun.">
        <title>Molecular traces of alternative social organization in a termite genome.</title>
        <authorList>
            <person name="Terrapon N."/>
            <person name="Li C."/>
            <person name="Robertson H.M."/>
            <person name="Ji L."/>
            <person name="Meng X."/>
            <person name="Booth W."/>
            <person name="Chen Z."/>
            <person name="Childers C.P."/>
            <person name="Glastad K.M."/>
            <person name="Gokhale K."/>
            <person name="Gowin J."/>
            <person name="Gronenberg W."/>
            <person name="Hermansen R.A."/>
            <person name="Hu H."/>
            <person name="Hunt B.G."/>
            <person name="Huylmans A.K."/>
            <person name="Khalil S.M."/>
            <person name="Mitchell R.D."/>
            <person name="Munoz-Torres M.C."/>
            <person name="Mustard J.A."/>
            <person name="Pan H."/>
            <person name="Reese J.T."/>
            <person name="Scharf M.E."/>
            <person name="Sun F."/>
            <person name="Vogel H."/>
            <person name="Xiao J."/>
            <person name="Yang W."/>
            <person name="Yang Z."/>
            <person name="Yang Z."/>
            <person name="Zhou J."/>
            <person name="Zhu J."/>
            <person name="Brent C.S."/>
            <person name="Elsik C.G."/>
            <person name="Goodisman M.A."/>
            <person name="Liberles D.A."/>
            <person name="Roe R.M."/>
            <person name="Vargo E.L."/>
            <person name="Vilcinskas A."/>
            <person name="Wang J."/>
            <person name="Bornberg-Bauer E."/>
            <person name="Korb J."/>
            <person name="Zhang G."/>
            <person name="Liebig J."/>
        </authorList>
    </citation>
    <scope>NUCLEOTIDE SEQUENCE [LARGE SCALE GENOMIC DNA]</scope>
    <source>
        <tissue evidence="2">Whole organism</tissue>
    </source>
</reference>
<feature type="region of interest" description="Disordered" evidence="1">
    <location>
        <begin position="11"/>
        <end position="92"/>
    </location>
</feature>
<proteinExistence type="predicted"/>
<feature type="compositionally biased region" description="Acidic residues" evidence="1">
    <location>
        <begin position="18"/>
        <end position="37"/>
    </location>
</feature>
<dbReference type="STRING" id="136037.A0A067RP75"/>
<organism evidence="2 3">
    <name type="scientific">Zootermopsis nevadensis</name>
    <name type="common">Dampwood termite</name>
    <dbReference type="NCBI Taxonomy" id="136037"/>
    <lineage>
        <taxon>Eukaryota</taxon>
        <taxon>Metazoa</taxon>
        <taxon>Ecdysozoa</taxon>
        <taxon>Arthropoda</taxon>
        <taxon>Hexapoda</taxon>
        <taxon>Insecta</taxon>
        <taxon>Pterygota</taxon>
        <taxon>Neoptera</taxon>
        <taxon>Polyneoptera</taxon>
        <taxon>Dictyoptera</taxon>
        <taxon>Blattodea</taxon>
        <taxon>Blattoidea</taxon>
        <taxon>Termitoidae</taxon>
        <taxon>Termopsidae</taxon>
        <taxon>Zootermopsis</taxon>
    </lineage>
</organism>
<dbReference type="Proteomes" id="UP000027135">
    <property type="component" value="Unassembled WGS sequence"/>
</dbReference>
<accession>A0A067RP75</accession>
<dbReference type="AlphaFoldDB" id="A0A067RP75"/>
<dbReference type="InParanoid" id="A0A067RP75"/>
<protein>
    <submittedName>
        <fullName evidence="2">Uncharacterized protein</fullName>
    </submittedName>
</protein>
<evidence type="ECO:0000313" key="3">
    <source>
        <dbReference type="Proteomes" id="UP000027135"/>
    </source>
</evidence>
<feature type="compositionally biased region" description="Polar residues" evidence="1">
    <location>
        <begin position="80"/>
        <end position="92"/>
    </location>
</feature>
<dbReference type="EMBL" id="KK852507">
    <property type="protein sequence ID" value="KDR22425.1"/>
    <property type="molecule type" value="Genomic_DNA"/>
</dbReference>